<evidence type="ECO:0000256" key="4">
    <source>
        <dbReference type="ARBA" id="ARBA00023136"/>
    </source>
</evidence>
<evidence type="ECO:0000256" key="6">
    <source>
        <dbReference type="SAM" id="Phobius"/>
    </source>
</evidence>
<dbReference type="Pfam" id="PF00001">
    <property type="entry name" value="7tm_1"/>
    <property type="match status" value="1"/>
</dbReference>
<feature type="transmembrane region" description="Helical" evidence="6">
    <location>
        <begin position="68"/>
        <end position="91"/>
    </location>
</feature>
<dbReference type="PANTHER" id="PTHR46641:SF2">
    <property type="entry name" value="FMRFAMIDE RECEPTOR"/>
    <property type="match status" value="1"/>
</dbReference>
<dbReference type="OrthoDB" id="10011262at2759"/>
<dbReference type="Gene3D" id="1.20.1070.10">
    <property type="entry name" value="Rhodopsin 7-helix transmembrane proteins"/>
    <property type="match status" value="1"/>
</dbReference>
<evidence type="ECO:0000256" key="5">
    <source>
        <dbReference type="SAM" id="MobiDB-lite"/>
    </source>
</evidence>
<evidence type="ECO:0000256" key="3">
    <source>
        <dbReference type="ARBA" id="ARBA00022989"/>
    </source>
</evidence>
<sequence length="494" mass="56875">MTNLSSLEDLIRAQDEIDDLWHSINKSPSDPLYYWISYATFTFAVLGSLSNLTSVIVLLRLSTHLATFVYLTSLAISDMITCLSIMIAQLLEFILQTRRSTSVAISLRQIEILCGALAAGGRVLSFWISTAVTMDRWLLICYPVYGKTFCTLKRARIVSRTLFIIAFLYTVPLFFEYEIVQIPNAYQIIHLDNNETAMSIDEDSSKNSMLVTKGYSDLALRKSYRWFYMFFNVIFVYTVPTLTIVFFNLQLIRALRRLKSRSKRLRQKSYSSNSEFSTTSHSRHYNHHHHHRRRYFHHSKYSITVMVIIMVLGLLLCRSPTVVLWVLWSFELTIKIFFDATSSSGVRRFHTIANLIAIINAATNFIPFCVFGQLFRAECLTLYCCRKPTSEQLARQAKQKYEEKCQYLKRNSRTKLVLHEPLTMQSGRDYLRTISSLNSDSLSGRTSPSSNDQNHSTNILRLSDPPVNSNTNNVQHQVKLSLNTTPLFNETIGL</sequence>
<evidence type="ECO:0000256" key="1">
    <source>
        <dbReference type="ARBA" id="ARBA00004370"/>
    </source>
</evidence>
<dbReference type="PANTHER" id="PTHR46641">
    <property type="entry name" value="FMRFAMIDE RECEPTOR-RELATED"/>
    <property type="match status" value="1"/>
</dbReference>
<reference evidence="8" key="1">
    <citation type="submission" date="2021-02" db="EMBL/GenBank/DDBJ databases">
        <authorList>
            <person name="Nowell W R."/>
        </authorList>
    </citation>
    <scope>NUCLEOTIDE SEQUENCE</scope>
</reference>
<dbReference type="GO" id="GO:0004930">
    <property type="term" value="F:G protein-coupled receptor activity"/>
    <property type="evidence" value="ECO:0007669"/>
    <property type="project" value="InterPro"/>
</dbReference>
<dbReference type="PROSITE" id="PS50262">
    <property type="entry name" value="G_PROTEIN_RECEP_F1_2"/>
    <property type="match status" value="1"/>
</dbReference>
<dbReference type="InterPro" id="IPR052954">
    <property type="entry name" value="GPCR-Ligand_Int"/>
</dbReference>
<dbReference type="PRINTS" id="PR00237">
    <property type="entry name" value="GPCRRHODOPSN"/>
</dbReference>
<gene>
    <name evidence="8" type="ORF">EDS130_LOCUS43953</name>
</gene>
<evidence type="ECO:0000256" key="2">
    <source>
        <dbReference type="ARBA" id="ARBA00022692"/>
    </source>
</evidence>
<dbReference type="SUPFAM" id="SSF81321">
    <property type="entry name" value="Family A G protein-coupled receptor-like"/>
    <property type="match status" value="1"/>
</dbReference>
<dbReference type="GO" id="GO:0016020">
    <property type="term" value="C:membrane"/>
    <property type="evidence" value="ECO:0007669"/>
    <property type="project" value="UniProtKB-SubCell"/>
</dbReference>
<dbReference type="AlphaFoldDB" id="A0A815UKZ7"/>
<feature type="transmembrane region" description="Helical" evidence="6">
    <location>
        <begin position="126"/>
        <end position="145"/>
    </location>
</feature>
<protein>
    <recommendedName>
        <fullName evidence="7">G-protein coupled receptors family 1 profile domain-containing protein</fullName>
    </recommendedName>
</protein>
<feature type="region of interest" description="Disordered" evidence="5">
    <location>
        <begin position="439"/>
        <end position="472"/>
    </location>
</feature>
<feature type="domain" description="G-protein coupled receptors family 1 profile" evidence="7">
    <location>
        <begin position="50"/>
        <end position="368"/>
    </location>
</feature>
<dbReference type="InterPro" id="IPR017452">
    <property type="entry name" value="GPCR_Rhodpsn_7TM"/>
</dbReference>
<evidence type="ECO:0000259" key="7">
    <source>
        <dbReference type="PROSITE" id="PS50262"/>
    </source>
</evidence>
<dbReference type="InterPro" id="IPR000276">
    <property type="entry name" value="GPCR_Rhodpsn"/>
</dbReference>
<dbReference type="EMBL" id="CAJNOJ010000783">
    <property type="protein sequence ID" value="CAF1522203.1"/>
    <property type="molecule type" value="Genomic_DNA"/>
</dbReference>
<keyword evidence="2 6" id="KW-0812">Transmembrane</keyword>
<comment type="caution">
    <text evidence="8">The sequence shown here is derived from an EMBL/GenBank/DDBJ whole genome shotgun (WGS) entry which is preliminary data.</text>
</comment>
<evidence type="ECO:0000313" key="8">
    <source>
        <dbReference type="EMBL" id="CAF1522203.1"/>
    </source>
</evidence>
<comment type="subcellular location">
    <subcellularLocation>
        <location evidence="1">Membrane</location>
    </subcellularLocation>
</comment>
<proteinExistence type="predicted"/>
<keyword evidence="4 6" id="KW-0472">Membrane</keyword>
<dbReference type="CDD" id="cd14978">
    <property type="entry name" value="7tmA_FMRFamide_R-like"/>
    <property type="match status" value="1"/>
</dbReference>
<feature type="transmembrane region" description="Helical" evidence="6">
    <location>
        <begin position="32"/>
        <end position="61"/>
    </location>
</feature>
<dbReference type="Proteomes" id="UP000663852">
    <property type="component" value="Unassembled WGS sequence"/>
</dbReference>
<feature type="transmembrane region" description="Helical" evidence="6">
    <location>
        <begin position="157"/>
        <end position="175"/>
    </location>
</feature>
<evidence type="ECO:0000313" key="9">
    <source>
        <dbReference type="Proteomes" id="UP000663852"/>
    </source>
</evidence>
<organism evidence="8 9">
    <name type="scientific">Adineta ricciae</name>
    <name type="common">Rotifer</name>
    <dbReference type="NCBI Taxonomy" id="249248"/>
    <lineage>
        <taxon>Eukaryota</taxon>
        <taxon>Metazoa</taxon>
        <taxon>Spiralia</taxon>
        <taxon>Gnathifera</taxon>
        <taxon>Rotifera</taxon>
        <taxon>Eurotatoria</taxon>
        <taxon>Bdelloidea</taxon>
        <taxon>Adinetida</taxon>
        <taxon>Adinetidae</taxon>
        <taxon>Adineta</taxon>
    </lineage>
</organism>
<name>A0A815UKZ7_ADIRI</name>
<feature type="transmembrane region" description="Helical" evidence="6">
    <location>
        <begin position="226"/>
        <end position="249"/>
    </location>
</feature>
<feature type="transmembrane region" description="Helical" evidence="6">
    <location>
        <begin position="352"/>
        <end position="375"/>
    </location>
</feature>
<accession>A0A815UKZ7</accession>
<keyword evidence="3 6" id="KW-1133">Transmembrane helix</keyword>